<sequence length="18" mass="2132">MIPTRENDSAYAWASYTR</sequence>
<gene>
    <name evidence="1" type="ORF">LSINAPIS_LOCUS9716</name>
</gene>
<proteinExistence type="predicted"/>
<evidence type="ECO:0000313" key="2">
    <source>
        <dbReference type="Proteomes" id="UP000324832"/>
    </source>
</evidence>
<keyword evidence="2" id="KW-1185">Reference proteome</keyword>
<feature type="non-terminal residue" evidence="1">
    <location>
        <position position="18"/>
    </location>
</feature>
<evidence type="ECO:0000313" key="1">
    <source>
        <dbReference type="EMBL" id="VVC98679.1"/>
    </source>
</evidence>
<reference evidence="1 2" key="1">
    <citation type="submission" date="2017-07" db="EMBL/GenBank/DDBJ databases">
        <authorList>
            <person name="Talla V."/>
            <person name="Backstrom N."/>
        </authorList>
    </citation>
    <scope>NUCLEOTIDE SEQUENCE [LARGE SCALE GENOMIC DNA]</scope>
</reference>
<protein>
    <submittedName>
        <fullName evidence="1">Uncharacterized protein</fullName>
    </submittedName>
</protein>
<name>A0A5E4QMX7_9NEOP</name>
<dbReference type="AlphaFoldDB" id="A0A5E4QMX7"/>
<dbReference type="Proteomes" id="UP000324832">
    <property type="component" value="Unassembled WGS sequence"/>
</dbReference>
<organism evidence="1 2">
    <name type="scientific">Leptidea sinapis</name>
    <dbReference type="NCBI Taxonomy" id="189913"/>
    <lineage>
        <taxon>Eukaryota</taxon>
        <taxon>Metazoa</taxon>
        <taxon>Ecdysozoa</taxon>
        <taxon>Arthropoda</taxon>
        <taxon>Hexapoda</taxon>
        <taxon>Insecta</taxon>
        <taxon>Pterygota</taxon>
        <taxon>Neoptera</taxon>
        <taxon>Endopterygota</taxon>
        <taxon>Lepidoptera</taxon>
        <taxon>Glossata</taxon>
        <taxon>Ditrysia</taxon>
        <taxon>Papilionoidea</taxon>
        <taxon>Pieridae</taxon>
        <taxon>Dismorphiinae</taxon>
        <taxon>Leptidea</taxon>
    </lineage>
</organism>
<accession>A0A5E4QMX7</accession>
<dbReference type="EMBL" id="FZQP02003723">
    <property type="protein sequence ID" value="VVC98679.1"/>
    <property type="molecule type" value="Genomic_DNA"/>
</dbReference>